<protein>
    <recommendedName>
        <fullName evidence="1">Fibronectin type-III domain-containing protein</fullName>
    </recommendedName>
</protein>
<dbReference type="InterPro" id="IPR050713">
    <property type="entry name" value="RTP_Phos/Ushers"/>
</dbReference>
<proteinExistence type="predicted"/>
<dbReference type="EMBL" id="QGGB01000003">
    <property type="protein sequence ID" value="PWN07628.1"/>
    <property type="molecule type" value="Genomic_DNA"/>
</dbReference>
<evidence type="ECO:0000313" key="3">
    <source>
        <dbReference type="Proteomes" id="UP000245533"/>
    </source>
</evidence>
<name>A0A316TUT7_9BACT</name>
<keyword evidence="3" id="KW-1185">Reference proteome</keyword>
<dbReference type="RefSeq" id="WP_109645731.1">
    <property type="nucleotide sequence ID" value="NZ_QGGB01000003.1"/>
</dbReference>
<dbReference type="Proteomes" id="UP000245533">
    <property type="component" value="Unassembled WGS sequence"/>
</dbReference>
<dbReference type="PANTHER" id="PTHR46957:SF3">
    <property type="entry name" value="CYTOKINE RECEPTOR"/>
    <property type="match status" value="1"/>
</dbReference>
<sequence>MMRSNMPELNLLRIFTLFSSIILLAFVDAVQAQFTPDGDIHAVVRADGRAFIYHGEEIPLSHGFNVYRKIEDAEWVLLTDEPIYPVINGYEFERQLGETYSLLSDLLNTDSPQSAFLRLRSNSQTGLLASFTMPEVAQAVGRLYIDEEAPLGQTASYRFEIVDDLERPIGQVIEGRAALNPLYPPAPENPEIEHEGSRVTARWSYVPATNQDSRNVIRFQIFYETEENGPVKAHTSFIARTDQQTDYLYSFDVPETDIEYTFSIHAIDFTGQLSEPSERITVAITNNIAPDRIANVRAESTDDHLAFVTWPVSPSLRLEGYNIYRARNDEEVYAQINETLMEPLQTVFVDSTVEPGTQYRYSITAVDSLGNESERSNPAHVLIIDYRIPDPVSVFESRIMQDGAVSLNWNTTEVPAGLRNYLLLRRQIQPQSGISFTQVNSGPLTDTTFVDRGIGGQFFTEGATYEYGISVASNNGSYSDTVYTEITIPDITPPEPPTLFRLAMEDGQRVGITWNASEDTDVTEYVLYRNHIESGRDTLLSAFSTGTRYFRDEMVRIGESYEYRISAVDSLGNQSEFRSDSITTQLKHPPAPVRNVQVAYMNNSVKVVWEDSDSGQVAGYKIYKAEVATGIFEYVGEVAADSREFIDEEGNAGFWYKVFPVDSSGREARTAKATQAIEIASRAF</sequence>
<dbReference type="CDD" id="cd00063">
    <property type="entry name" value="FN3"/>
    <property type="match status" value="2"/>
</dbReference>
<gene>
    <name evidence="2" type="ORF">DDZ15_05065</name>
</gene>
<organism evidence="2 3">
    <name type="scientific">Rhodohalobacter mucosus</name>
    <dbReference type="NCBI Taxonomy" id="2079485"/>
    <lineage>
        <taxon>Bacteria</taxon>
        <taxon>Pseudomonadati</taxon>
        <taxon>Balneolota</taxon>
        <taxon>Balneolia</taxon>
        <taxon>Balneolales</taxon>
        <taxon>Balneolaceae</taxon>
        <taxon>Rhodohalobacter</taxon>
    </lineage>
</organism>
<reference evidence="2 3" key="1">
    <citation type="submission" date="2018-05" db="EMBL/GenBank/DDBJ databases">
        <title>Rhodohalobacter halophilus gen. nov., sp. nov., a moderately halophilic member of the family Balneolaceae.</title>
        <authorList>
            <person name="Liu Z.-W."/>
        </authorList>
    </citation>
    <scope>NUCLEOTIDE SEQUENCE [LARGE SCALE GENOMIC DNA]</scope>
    <source>
        <strain evidence="2 3">8A47</strain>
    </source>
</reference>
<dbReference type="AlphaFoldDB" id="A0A316TUT7"/>
<feature type="domain" description="Fibronectin type-III" evidence="1">
    <location>
        <begin position="292"/>
        <end position="386"/>
    </location>
</feature>
<dbReference type="InterPro" id="IPR013783">
    <property type="entry name" value="Ig-like_fold"/>
</dbReference>
<dbReference type="OrthoDB" id="923194at2"/>
<comment type="caution">
    <text evidence="2">The sequence shown here is derived from an EMBL/GenBank/DDBJ whole genome shotgun (WGS) entry which is preliminary data.</text>
</comment>
<feature type="domain" description="Fibronectin type-III" evidence="1">
    <location>
        <begin position="493"/>
        <end position="589"/>
    </location>
</feature>
<dbReference type="InterPro" id="IPR003961">
    <property type="entry name" value="FN3_dom"/>
</dbReference>
<dbReference type="GO" id="GO:0016020">
    <property type="term" value="C:membrane"/>
    <property type="evidence" value="ECO:0007669"/>
    <property type="project" value="UniProtKB-SubCell"/>
</dbReference>
<dbReference type="SUPFAM" id="SSF49265">
    <property type="entry name" value="Fibronectin type III"/>
    <property type="match status" value="2"/>
</dbReference>
<dbReference type="InterPro" id="IPR036116">
    <property type="entry name" value="FN3_sf"/>
</dbReference>
<evidence type="ECO:0000313" key="2">
    <source>
        <dbReference type="EMBL" id="PWN07628.1"/>
    </source>
</evidence>
<accession>A0A316TUT7</accession>
<dbReference type="PANTHER" id="PTHR46957">
    <property type="entry name" value="CYTOKINE RECEPTOR"/>
    <property type="match status" value="1"/>
</dbReference>
<evidence type="ECO:0000259" key="1">
    <source>
        <dbReference type="PROSITE" id="PS50853"/>
    </source>
</evidence>
<dbReference type="PROSITE" id="PS50853">
    <property type="entry name" value="FN3"/>
    <property type="match status" value="2"/>
</dbReference>
<dbReference type="Gene3D" id="2.60.40.10">
    <property type="entry name" value="Immunoglobulins"/>
    <property type="match status" value="5"/>
</dbReference>
<dbReference type="SMART" id="SM00060">
    <property type="entry name" value="FN3"/>
    <property type="match status" value="4"/>
</dbReference>